<keyword evidence="3" id="KW-0804">Transcription</keyword>
<proteinExistence type="predicted"/>
<evidence type="ECO:0000259" key="4">
    <source>
        <dbReference type="SMART" id="SM00418"/>
    </source>
</evidence>
<dbReference type="InterPro" id="IPR011991">
    <property type="entry name" value="ArsR-like_HTH"/>
</dbReference>
<dbReference type="Pfam" id="PF12840">
    <property type="entry name" value="HTH_20"/>
    <property type="match status" value="1"/>
</dbReference>
<protein>
    <submittedName>
        <fullName evidence="5">ArsR/SmtB family transcription factor</fullName>
    </submittedName>
</protein>
<dbReference type="CDD" id="cd00090">
    <property type="entry name" value="HTH_ARSR"/>
    <property type="match status" value="1"/>
</dbReference>
<keyword evidence="1" id="KW-0805">Transcription regulation</keyword>
<dbReference type="PANTHER" id="PTHR33154:SF33">
    <property type="entry name" value="TRANSCRIPTIONAL REPRESSOR SDPR"/>
    <property type="match status" value="1"/>
</dbReference>
<dbReference type="SUPFAM" id="SSF46785">
    <property type="entry name" value="Winged helix' DNA-binding domain"/>
    <property type="match status" value="1"/>
</dbReference>
<dbReference type="EMBL" id="JBHSQJ010000143">
    <property type="protein sequence ID" value="MFC5911023.1"/>
    <property type="molecule type" value="Genomic_DNA"/>
</dbReference>
<evidence type="ECO:0000313" key="5">
    <source>
        <dbReference type="EMBL" id="MFC5911023.1"/>
    </source>
</evidence>
<evidence type="ECO:0000256" key="3">
    <source>
        <dbReference type="ARBA" id="ARBA00023163"/>
    </source>
</evidence>
<accession>A0ABW1GA20</accession>
<evidence type="ECO:0000256" key="1">
    <source>
        <dbReference type="ARBA" id="ARBA00023015"/>
    </source>
</evidence>
<dbReference type="InterPro" id="IPR001845">
    <property type="entry name" value="HTH_ArsR_DNA-bd_dom"/>
</dbReference>
<evidence type="ECO:0000256" key="2">
    <source>
        <dbReference type="ARBA" id="ARBA00023125"/>
    </source>
</evidence>
<dbReference type="InterPro" id="IPR036388">
    <property type="entry name" value="WH-like_DNA-bd_sf"/>
</dbReference>
<gene>
    <name evidence="5" type="ORF">ACFP3V_27935</name>
</gene>
<dbReference type="PRINTS" id="PR00778">
    <property type="entry name" value="HTHARSR"/>
</dbReference>
<organism evidence="5 6">
    <name type="scientific">Streptacidiphilus monticola</name>
    <dbReference type="NCBI Taxonomy" id="2161674"/>
    <lineage>
        <taxon>Bacteria</taxon>
        <taxon>Bacillati</taxon>
        <taxon>Actinomycetota</taxon>
        <taxon>Actinomycetes</taxon>
        <taxon>Kitasatosporales</taxon>
        <taxon>Streptomycetaceae</taxon>
        <taxon>Streptacidiphilus</taxon>
    </lineage>
</organism>
<comment type="caution">
    <text evidence="5">The sequence shown here is derived from an EMBL/GenBank/DDBJ whole genome shotgun (WGS) entry which is preliminary data.</text>
</comment>
<dbReference type="Proteomes" id="UP001596174">
    <property type="component" value="Unassembled WGS sequence"/>
</dbReference>
<dbReference type="InterPro" id="IPR036390">
    <property type="entry name" value="WH_DNA-bd_sf"/>
</dbReference>
<reference evidence="6" key="1">
    <citation type="journal article" date="2019" name="Int. J. Syst. Evol. Microbiol.">
        <title>The Global Catalogue of Microorganisms (GCM) 10K type strain sequencing project: providing services to taxonomists for standard genome sequencing and annotation.</title>
        <authorList>
            <consortium name="The Broad Institute Genomics Platform"/>
            <consortium name="The Broad Institute Genome Sequencing Center for Infectious Disease"/>
            <person name="Wu L."/>
            <person name="Ma J."/>
        </authorList>
    </citation>
    <scope>NUCLEOTIDE SEQUENCE [LARGE SCALE GENOMIC DNA]</scope>
    <source>
        <strain evidence="6">JCM 4816</strain>
    </source>
</reference>
<dbReference type="InterPro" id="IPR051081">
    <property type="entry name" value="HTH_MetalResp_TranReg"/>
</dbReference>
<keyword evidence="6" id="KW-1185">Reference proteome</keyword>
<dbReference type="SMART" id="SM00418">
    <property type="entry name" value="HTH_ARSR"/>
    <property type="match status" value="1"/>
</dbReference>
<feature type="domain" description="HTH arsR-type" evidence="4">
    <location>
        <begin position="256"/>
        <end position="328"/>
    </location>
</feature>
<keyword evidence="2" id="KW-0238">DNA-binding</keyword>
<name>A0ABW1GA20_9ACTN</name>
<dbReference type="RefSeq" id="WP_380589235.1">
    <property type="nucleotide sequence ID" value="NZ_JBHSQJ010000143.1"/>
</dbReference>
<sequence>MLQLLLSAEALARSRFVVSPLHEVVATLLAWGHQPRPDAEPWLARARRVLRRERLPLLETFAVEHGGYVPDFLCPHPEGPAPTIEEQLAQVAATPPERVAAELEALHRGRPSSGLAARQLSPAARALLEQGGEHLAARAAAELRRYWQLAFAPHWPRAQAVIEAEIGRQAQLLARHGSAALLGALHPQIRWDGRAVLIESRYDLTVEVPLLLFAPSLIAAGVGAAVDPAYGVEPRPPVIVYPVARHARAASALGADLGPLLGPSRAALLSSLRAPATTSELAAAHFLSPATVSYHLGILLRSGLVSRERRGREVRYRRTGQGSRLVSGGR</sequence>
<dbReference type="Gene3D" id="1.10.10.10">
    <property type="entry name" value="Winged helix-like DNA-binding domain superfamily/Winged helix DNA-binding domain"/>
    <property type="match status" value="1"/>
</dbReference>
<evidence type="ECO:0000313" key="6">
    <source>
        <dbReference type="Proteomes" id="UP001596174"/>
    </source>
</evidence>
<dbReference type="PANTHER" id="PTHR33154">
    <property type="entry name" value="TRANSCRIPTIONAL REGULATOR, ARSR FAMILY"/>
    <property type="match status" value="1"/>
</dbReference>